<evidence type="ECO:0000256" key="1">
    <source>
        <dbReference type="SAM" id="MobiDB-lite"/>
    </source>
</evidence>
<dbReference type="PANTHER" id="PTHR33116">
    <property type="entry name" value="REVERSE TRANSCRIPTASE ZINC-BINDING DOMAIN-CONTAINING PROTEIN-RELATED-RELATED"/>
    <property type="match status" value="1"/>
</dbReference>
<protein>
    <submittedName>
        <fullName evidence="4">Transposon TX1 uncharacterized protein</fullName>
    </submittedName>
</protein>
<feature type="domain" description="DUF4283" evidence="3">
    <location>
        <begin position="292"/>
        <end position="333"/>
    </location>
</feature>
<evidence type="ECO:0000259" key="3">
    <source>
        <dbReference type="Pfam" id="PF14111"/>
    </source>
</evidence>
<proteinExistence type="predicted"/>
<name>A0AAW2KMQ9_9LAMI</name>
<gene>
    <name evidence="4" type="ORF">Scaly_2964900</name>
</gene>
<dbReference type="Pfam" id="PF00078">
    <property type="entry name" value="RVT_1"/>
    <property type="match status" value="1"/>
</dbReference>
<evidence type="ECO:0000259" key="2">
    <source>
        <dbReference type="Pfam" id="PF00078"/>
    </source>
</evidence>
<organism evidence="4">
    <name type="scientific">Sesamum calycinum</name>
    <dbReference type="NCBI Taxonomy" id="2727403"/>
    <lineage>
        <taxon>Eukaryota</taxon>
        <taxon>Viridiplantae</taxon>
        <taxon>Streptophyta</taxon>
        <taxon>Embryophyta</taxon>
        <taxon>Tracheophyta</taxon>
        <taxon>Spermatophyta</taxon>
        <taxon>Magnoliopsida</taxon>
        <taxon>eudicotyledons</taxon>
        <taxon>Gunneridae</taxon>
        <taxon>Pentapetalae</taxon>
        <taxon>asterids</taxon>
        <taxon>lamiids</taxon>
        <taxon>Lamiales</taxon>
        <taxon>Pedaliaceae</taxon>
        <taxon>Sesamum</taxon>
    </lineage>
</organism>
<dbReference type="InterPro" id="IPR036691">
    <property type="entry name" value="Endo/exonu/phosph_ase_sf"/>
</dbReference>
<sequence length="1364" mass="151757">MAEDDNGDLDDGEHGAVSESPAKDPTAVGIDPTAEKIKTDLNFMEFIHLTSRVIDDGDSDSMAALLDLKKHWTEKFSGDAPLAGTGVDHGGLRSIHSRKLTPFLASPITRPARWFPRLPSSEQAAIILHGAAPSPRASPIAAPVTFGARVLELPSTAARVSPPPIPAALTPSAIFSPPITMAIPTTPVASSPSSPSLSVTTAPTVDGLYSSKSAPNPEPLPSTLHLPVSTVSPVAAPPSRVTVNPTSGAVSPPRPTTRSTAAVEIGSGCSLPQPNLDRVPTPEIYIVREVTATSNGFFFFQFTTTAAMEEVIEGGPWLFQGQPIVLQKWEPGMAVRKLKHTQVPMWIKLRYLLVEQWTTDGLSTVASGIGKPLYPDAITRACTRLDFARVCVMLDISSKLPRHVIIMIPMENGGESACKVDVKYEWLPPKCNSCHSLGHAMLACVLHKPPKPAVSVYVQKPIHVATPASVLIVEPEPEPLEDEAIVEPDVMIKDKAPSVLTHVECSFMECSGLNRRDHQIAVQDLATNSRLYFIGLLETRVTLPNATRVQNGILPRWKCLHIYVLVTVTYGANDVGSRRELWQALCTIVGSISDEPWLVGGDFNAVRDLSEVCGTSGDIRFAMNEFNDCILNTGLIALPMRGESFTWHNCSDDGRSLWKRLDQLLANDKWIERWPDVFYDCLTPRTFDHSPLVLRGDCRRPPVSMFRFDNYLALSPSFIASVQDIWRHHIVGTPIYSVTRKLKALKPVFQQQRKMKGDLSANVKLAGEFLEISQRLLQDDRHDPLLLHLEHCCRLVFLKAVKIEKVAIRRANKRIFQIYDEAGNTFMEPNDISNVFVAYYQRLLGGDRTNRAMDLRYLRPWAKHIITDEEASLLVRPITKDDVKTTVFDIEEDRAPGPDGYLSGFFKAAWLVVGEEITAAVMDFFTTGRLLKQVNATLITLIPKIISPSQTAFVPGRSISDNVLLAQELFLGYDQYRLPPCCALKVDLRKAYDTVEWDFLLATLQLFGFPPTFNRWIEECVTSPHFSLYLNGEVHGFFAGAWGLREGNPLSPYLFVLVMEVLHLILLQLIEQDGGFAYHWQCKALGLFQLSFAENLILLCKAEEGRLPLRYLGLPLIVSHLTKLDCQPLLQKIDARISGWDGVGLSFVGRVQLIKSVLLAFEVYWAMVFLLPKGVIKEIVKRIRTFLWKGNSSSGYSKVAWESVCKPIEEGGQGIRDILALNQALMSRYLWSVIKQEKESIWVDWIAHYRLRDASIWTVNAKRGAWGWRKMLELRGYQGIALCYGLLFWGGYPLWIKYGCNTLMDIASYVLMGAWRRTIIYSLLAVSPDTALLLLEDTSDFNGLTWSGNVASCGPRPDGEATVW</sequence>
<feature type="compositionally biased region" description="Acidic residues" evidence="1">
    <location>
        <begin position="1"/>
        <end position="11"/>
    </location>
</feature>
<feature type="region of interest" description="Disordered" evidence="1">
    <location>
        <begin position="237"/>
        <end position="260"/>
    </location>
</feature>
<reference evidence="4" key="1">
    <citation type="submission" date="2020-06" db="EMBL/GenBank/DDBJ databases">
        <authorList>
            <person name="Li T."/>
            <person name="Hu X."/>
            <person name="Zhang T."/>
            <person name="Song X."/>
            <person name="Zhang H."/>
            <person name="Dai N."/>
            <person name="Sheng W."/>
            <person name="Hou X."/>
            <person name="Wei L."/>
        </authorList>
    </citation>
    <scope>NUCLEOTIDE SEQUENCE</scope>
    <source>
        <strain evidence="4">KEN8</strain>
        <tissue evidence="4">Leaf</tissue>
    </source>
</reference>
<dbReference type="PANTHER" id="PTHR33116:SF78">
    <property type="entry name" value="OS12G0587133 PROTEIN"/>
    <property type="match status" value="1"/>
</dbReference>
<feature type="region of interest" description="Disordered" evidence="1">
    <location>
        <begin position="1"/>
        <end position="30"/>
    </location>
</feature>
<dbReference type="Pfam" id="PF14111">
    <property type="entry name" value="DUF4283"/>
    <property type="match status" value="1"/>
</dbReference>
<reference evidence="4" key="2">
    <citation type="journal article" date="2024" name="Plant">
        <title>Genomic evolution and insights into agronomic trait innovations of Sesamum species.</title>
        <authorList>
            <person name="Miao H."/>
            <person name="Wang L."/>
            <person name="Qu L."/>
            <person name="Liu H."/>
            <person name="Sun Y."/>
            <person name="Le M."/>
            <person name="Wang Q."/>
            <person name="Wei S."/>
            <person name="Zheng Y."/>
            <person name="Lin W."/>
            <person name="Duan Y."/>
            <person name="Cao H."/>
            <person name="Xiong S."/>
            <person name="Wang X."/>
            <person name="Wei L."/>
            <person name="Li C."/>
            <person name="Ma Q."/>
            <person name="Ju M."/>
            <person name="Zhao R."/>
            <person name="Li G."/>
            <person name="Mu C."/>
            <person name="Tian Q."/>
            <person name="Mei H."/>
            <person name="Zhang T."/>
            <person name="Gao T."/>
            <person name="Zhang H."/>
        </authorList>
    </citation>
    <scope>NUCLEOTIDE SEQUENCE</scope>
    <source>
        <strain evidence="4">KEN8</strain>
    </source>
</reference>
<feature type="domain" description="Reverse transcriptase" evidence="2">
    <location>
        <begin position="931"/>
        <end position="1086"/>
    </location>
</feature>
<evidence type="ECO:0000313" key="4">
    <source>
        <dbReference type="EMBL" id="KAL0307939.1"/>
    </source>
</evidence>
<accession>A0AAW2KMQ9</accession>
<dbReference type="InterPro" id="IPR025558">
    <property type="entry name" value="DUF4283"/>
</dbReference>
<dbReference type="Gene3D" id="3.60.10.10">
    <property type="entry name" value="Endonuclease/exonuclease/phosphatase"/>
    <property type="match status" value="1"/>
</dbReference>
<dbReference type="InterPro" id="IPR000477">
    <property type="entry name" value="RT_dom"/>
</dbReference>
<dbReference type="SUPFAM" id="SSF56219">
    <property type="entry name" value="DNase I-like"/>
    <property type="match status" value="1"/>
</dbReference>
<dbReference type="EMBL" id="JACGWM010000293">
    <property type="protein sequence ID" value="KAL0307939.1"/>
    <property type="molecule type" value="Genomic_DNA"/>
</dbReference>
<comment type="caution">
    <text evidence="4">The sequence shown here is derived from an EMBL/GenBank/DDBJ whole genome shotgun (WGS) entry which is preliminary data.</text>
</comment>